<keyword evidence="5" id="KW-1185">Reference proteome</keyword>
<evidence type="ECO:0000256" key="1">
    <source>
        <dbReference type="ARBA" id="ARBA00006709"/>
    </source>
</evidence>
<sequence>MDVMEFTQVIPRIRVYETKLLDKAKIDRMIEASSAQEVLKVLQETEYVNVMTNVKRAEDYEIVLSEELKRVYNLLYEISPEKKIMDVMSLKYDYHNAKVFVKGKILEKDFSHMAIPVGTENVGKLKYAIDNEAYRDLHPIMRQGIEVAFEDFASHKDPQRVDIILDKYMFEHMREIVKEVNDNFLNKYIKSLIDLTNIKTLLRVKKQNKSRDFLSLVLIEGGAIDNDKLIALLNDSVENIAGKLSYTDYSEVLKQGIESYSKTGSVSLLEKLSDNYIMALMKDAKYVSLGIEPLLAYLYAKENEIKDVRIIMVGKLNNITEEVIRERLRDSYV</sequence>
<keyword evidence="2" id="KW-0813">Transport</keyword>
<dbReference type="InterPro" id="IPR036079">
    <property type="entry name" value="ATPase_csu/dsu_sf"/>
</dbReference>
<evidence type="ECO:0000256" key="3">
    <source>
        <dbReference type="ARBA" id="ARBA00023065"/>
    </source>
</evidence>
<reference evidence="4 5" key="1">
    <citation type="submission" date="2016-11" db="EMBL/GenBank/DDBJ databases">
        <authorList>
            <person name="Jaros S."/>
            <person name="Januszkiewicz K."/>
            <person name="Wedrychowicz H."/>
        </authorList>
    </citation>
    <scope>NUCLEOTIDE SEQUENCE [LARGE SCALE GENOMIC DNA]</scope>
    <source>
        <strain evidence="4 5">DSM 2631</strain>
    </source>
</reference>
<dbReference type="RefSeq" id="WP_072893059.1">
    <property type="nucleotide sequence ID" value="NZ_FQVM01000004.1"/>
</dbReference>
<dbReference type="SUPFAM" id="SSF103486">
    <property type="entry name" value="V-type ATP synthase subunit C"/>
    <property type="match status" value="1"/>
</dbReference>
<comment type="similarity">
    <text evidence="1">Belongs to the V-ATPase V0D/AC39 subunit family.</text>
</comment>
<evidence type="ECO:0000313" key="4">
    <source>
        <dbReference type="EMBL" id="SHE51793.1"/>
    </source>
</evidence>
<dbReference type="InterPro" id="IPR002843">
    <property type="entry name" value="ATPase_V0-cplx_csu/dsu"/>
</dbReference>
<dbReference type="OrthoDB" id="1653at2"/>
<dbReference type="InterPro" id="IPR035067">
    <property type="entry name" value="V-type_ATPase_csu/dsu"/>
</dbReference>
<dbReference type="Pfam" id="PF01992">
    <property type="entry name" value="vATP-synt_AC39"/>
    <property type="match status" value="1"/>
</dbReference>
<dbReference type="InterPro" id="IPR044911">
    <property type="entry name" value="V-type_ATPase_csu/dsu_dom_3"/>
</dbReference>
<dbReference type="PANTHER" id="PTHR38682:SF1">
    <property type="entry name" value="V-TYPE ATP SYNTHASE SUBUNIT C"/>
    <property type="match status" value="1"/>
</dbReference>
<dbReference type="PANTHER" id="PTHR38682">
    <property type="entry name" value="V-TYPE ATP SYNTHASE SUBUNIT C"/>
    <property type="match status" value="1"/>
</dbReference>
<dbReference type="GO" id="GO:0046961">
    <property type="term" value="F:proton-transporting ATPase activity, rotational mechanism"/>
    <property type="evidence" value="ECO:0007669"/>
    <property type="project" value="InterPro"/>
</dbReference>
<accession>A0A1M4U553</accession>
<keyword evidence="3" id="KW-0406">Ion transport</keyword>
<dbReference type="Proteomes" id="UP000184035">
    <property type="component" value="Unassembled WGS sequence"/>
</dbReference>
<evidence type="ECO:0000313" key="5">
    <source>
        <dbReference type="Proteomes" id="UP000184035"/>
    </source>
</evidence>
<proteinExistence type="inferred from homology"/>
<dbReference type="AlphaFoldDB" id="A0A1M4U553"/>
<evidence type="ECO:0000256" key="2">
    <source>
        <dbReference type="ARBA" id="ARBA00022448"/>
    </source>
</evidence>
<dbReference type="Gene3D" id="1.20.1690.10">
    <property type="entry name" value="V-type ATP synthase subunit C domain"/>
    <property type="match status" value="2"/>
</dbReference>
<gene>
    <name evidence="4" type="ORF">SAMN05443638_10439</name>
</gene>
<name>A0A1M4U553_9CLOT</name>
<dbReference type="Gene3D" id="1.10.132.50">
    <property type="entry name" value="ATP synthase (C/AC39) subunit, domain 3"/>
    <property type="match status" value="1"/>
</dbReference>
<dbReference type="NCBIfam" id="NF002266">
    <property type="entry name" value="PRK01198.1-2"/>
    <property type="match status" value="1"/>
</dbReference>
<dbReference type="EMBL" id="FQVM01000004">
    <property type="protein sequence ID" value="SHE51793.1"/>
    <property type="molecule type" value="Genomic_DNA"/>
</dbReference>
<protein>
    <submittedName>
        <fullName evidence="4">V/A-type H+-transporting ATPase subunit C</fullName>
    </submittedName>
</protein>
<dbReference type="InterPro" id="IPR050873">
    <property type="entry name" value="V-ATPase_V0D/AC39_subunit"/>
</dbReference>
<dbReference type="STRING" id="1533.SAMN05443638_10439"/>
<organism evidence="4 5">
    <name type="scientific">Clostridium fallax</name>
    <dbReference type="NCBI Taxonomy" id="1533"/>
    <lineage>
        <taxon>Bacteria</taxon>
        <taxon>Bacillati</taxon>
        <taxon>Bacillota</taxon>
        <taxon>Clostridia</taxon>
        <taxon>Eubacteriales</taxon>
        <taxon>Clostridiaceae</taxon>
        <taxon>Clostridium</taxon>
    </lineage>
</organism>